<reference evidence="3 4" key="1">
    <citation type="journal article" date="2011" name="Genome Biol.">
        <title>Comparative genome sequence analysis underscores mycoparasitism as the ancestral life style of Trichoderma.</title>
        <authorList>
            <person name="Kubicek C.P."/>
            <person name="Herrera-Estrella A."/>
            <person name="Seidl-Seiboth V."/>
            <person name="Martinez D.A."/>
            <person name="Druzhinina I.S."/>
            <person name="Thon M."/>
            <person name="Zeilinger S."/>
            <person name="Casas-Flores S."/>
            <person name="Horwitz B.A."/>
            <person name="Mukherjee P.K."/>
            <person name="Mukherjee M."/>
            <person name="Kredics L."/>
            <person name="Alcaraz L.D."/>
            <person name="Aerts A."/>
            <person name="Antal Z."/>
            <person name="Atanasova L."/>
            <person name="Cervantes-Badillo M.G."/>
            <person name="Challacombe J."/>
            <person name="Chertkov O."/>
            <person name="McCluskey K."/>
            <person name="Coulpier F."/>
            <person name="Deshpande N."/>
            <person name="von Doehren H."/>
            <person name="Ebbole D.J."/>
            <person name="Esquivel-Naranjo E.U."/>
            <person name="Fekete E."/>
            <person name="Flipphi M."/>
            <person name="Glaser F."/>
            <person name="Gomez-Rodriguez E.Y."/>
            <person name="Gruber S."/>
            <person name="Han C."/>
            <person name="Henrissat B."/>
            <person name="Hermosa R."/>
            <person name="Hernandez-Onate M."/>
            <person name="Karaffa L."/>
            <person name="Kosti I."/>
            <person name="Le Crom S."/>
            <person name="Lindquist E."/>
            <person name="Lucas S."/>
            <person name="Luebeck M."/>
            <person name="Luebeck P.S."/>
            <person name="Margeot A."/>
            <person name="Metz B."/>
            <person name="Misra M."/>
            <person name="Nevalainen H."/>
            <person name="Omann M."/>
            <person name="Packer N."/>
            <person name="Perrone G."/>
            <person name="Uresti-Rivera E.E."/>
            <person name="Salamov A."/>
            <person name="Schmoll M."/>
            <person name="Seiboth B."/>
            <person name="Shapiro H."/>
            <person name="Sukno S."/>
            <person name="Tamayo-Ramos J.A."/>
            <person name="Tisch D."/>
            <person name="Wiest A."/>
            <person name="Wilkinson H.H."/>
            <person name="Zhang M."/>
            <person name="Coutinho P.M."/>
            <person name="Kenerley C.M."/>
            <person name="Monte E."/>
            <person name="Baker S.E."/>
            <person name="Grigoriev I.V."/>
        </authorList>
    </citation>
    <scope>NUCLEOTIDE SEQUENCE [LARGE SCALE GENOMIC DNA]</scope>
    <source>
        <strain evidence="4">Gv29-8 / FGSC 10586</strain>
    </source>
</reference>
<sequence length="353" mass="38872">MERRGLCSVDPRHAVARLLQATKRAGAEEDEKGADCRDGEKHGRLPDVEPTSLGNNGSREQREPARQFVQDPRGEAVASVQQAALRRTSTLLLKWNYSIRIASLDLDLNLDLNLSQSLSLNLYPAAQQQLLHGPDDRCLLALDLDLGSGMSCSDAEAKKNTTARAPLVCLVVKAPIEVKKSLVLIPYCGKEVQYSDHEGGPSTGWRRASGGVSSQFQPWPVKAIQVCQVCRGAAAHREMEPRLHPDRLILFASDVLVVYSDTDQDQDVPGQDLDTGLPRLNLESPSARLVNSRRLPSAISLSPRTDKHQQQEQLQQPQPHNVMHRTRVSISIFVSIFVSVSISISLFPPSFSV</sequence>
<feature type="compositionally biased region" description="Basic and acidic residues" evidence="1">
    <location>
        <begin position="33"/>
        <end position="47"/>
    </location>
</feature>
<evidence type="ECO:0000256" key="2">
    <source>
        <dbReference type="SAM" id="Phobius"/>
    </source>
</evidence>
<name>G9N394_HYPVG</name>
<evidence type="ECO:0000256" key="1">
    <source>
        <dbReference type="SAM" id="MobiDB-lite"/>
    </source>
</evidence>
<dbReference type="Proteomes" id="UP000007115">
    <property type="component" value="Unassembled WGS sequence"/>
</dbReference>
<proteinExistence type="predicted"/>
<dbReference type="AlphaFoldDB" id="G9N394"/>
<protein>
    <submittedName>
        <fullName evidence="3">Uncharacterized protein</fullName>
    </submittedName>
</protein>
<evidence type="ECO:0000313" key="4">
    <source>
        <dbReference type="Proteomes" id="UP000007115"/>
    </source>
</evidence>
<keyword evidence="2" id="KW-1133">Transmembrane helix</keyword>
<dbReference type="HOGENOM" id="CLU_785410_0_0_1"/>
<accession>G9N394</accession>
<feature type="transmembrane region" description="Helical" evidence="2">
    <location>
        <begin position="328"/>
        <end position="347"/>
    </location>
</feature>
<gene>
    <name evidence="3" type="ORF">TRIVIDRAFT_204191</name>
</gene>
<dbReference type="EMBL" id="ABDF02000085">
    <property type="protein sequence ID" value="EHK18778.1"/>
    <property type="molecule type" value="Genomic_DNA"/>
</dbReference>
<keyword evidence="2" id="KW-0472">Membrane</keyword>
<organism evidence="3 4">
    <name type="scientific">Hypocrea virens (strain Gv29-8 / FGSC 10586)</name>
    <name type="common">Gliocladium virens</name>
    <name type="synonym">Trichoderma virens</name>
    <dbReference type="NCBI Taxonomy" id="413071"/>
    <lineage>
        <taxon>Eukaryota</taxon>
        <taxon>Fungi</taxon>
        <taxon>Dikarya</taxon>
        <taxon>Ascomycota</taxon>
        <taxon>Pezizomycotina</taxon>
        <taxon>Sordariomycetes</taxon>
        <taxon>Hypocreomycetidae</taxon>
        <taxon>Hypocreales</taxon>
        <taxon>Hypocreaceae</taxon>
        <taxon>Trichoderma</taxon>
    </lineage>
</organism>
<comment type="caution">
    <text evidence="3">The sequence shown here is derived from an EMBL/GenBank/DDBJ whole genome shotgun (WGS) entry which is preliminary data.</text>
</comment>
<feature type="region of interest" description="Disordered" evidence="1">
    <location>
        <begin position="20"/>
        <end position="73"/>
    </location>
</feature>
<keyword evidence="4" id="KW-1185">Reference proteome</keyword>
<evidence type="ECO:0000313" key="3">
    <source>
        <dbReference type="EMBL" id="EHK18778.1"/>
    </source>
</evidence>
<keyword evidence="2" id="KW-0812">Transmembrane</keyword>
<dbReference type="VEuPathDB" id="FungiDB:TRIVIDRAFT_204191"/>
<dbReference type="GeneID" id="25790283"/>
<dbReference type="InParanoid" id="G9N394"/>
<feature type="region of interest" description="Disordered" evidence="1">
    <location>
        <begin position="302"/>
        <end position="321"/>
    </location>
</feature>
<dbReference type="RefSeq" id="XP_013952978.1">
    <property type="nucleotide sequence ID" value="XM_014097503.1"/>
</dbReference>